<organism evidence="3 4">
    <name type="scientific">Microctonus aethiopoides</name>
    <dbReference type="NCBI Taxonomy" id="144406"/>
    <lineage>
        <taxon>Eukaryota</taxon>
        <taxon>Metazoa</taxon>
        <taxon>Ecdysozoa</taxon>
        <taxon>Arthropoda</taxon>
        <taxon>Hexapoda</taxon>
        <taxon>Insecta</taxon>
        <taxon>Pterygota</taxon>
        <taxon>Neoptera</taxon>
        <taxon>Endopterygota</taxon>
        <taxon>Hymenoptera</taxon>
        <taxon>Apocrita</taxon>
        <taxon>Ichneumonoidea</taxon>
        <taxon>Braconidae</taxon>
        <taxon>Euphorinae</taxon>
        <taxon>Microctonus</taxon>
    </lineage>
</organism>
<protein>
    <recommendedName>
        <fullName evidence="2">C2H2-type domain-containing protein</fullName>
    </recommendedName>
</protein>
<dbReference type="InterPro" id="IPR013087">
    <property type="entry name" value="Znf_C2H2_type"/>
</dbReference>
<keyword evidence="1" id="KW-0862">Zinc</keyword>
<reference evidence="3" key="2">
    <citation type="submission" date="2023-03" db="EMBL/GenBank/DDBJ databases">
        <authorList>
            <person name="Inwood S.N."/>
            <person name="Skelly J.G."/>
            <person name="Guhlin J."/>
            <person name="Harrop T.W.R."/>
            <person name="Goldson S.G."/>
            <person name="Dearden P.K."/>
        </authorList>
    </citation>
    <scope>NUCLEOTIDE SEQUENCE</scope>
    <source>
        <strain evidence="3">Irish</strain>
        <tissue evidence="3">Whole body</tissue>
    </source>
</reference>
<dbReference type="PROSITE" id="PS00028">
    <property type="entry name" value="ZINC_FINGER_C2H2_1"/>
    <property type="match status" value="1"/>
</dbReference>
<evidence type="ECO:0000313" key="4">
    <source>
        <dbReference type="Proteomes" id="UP001168990"/>
    </source>
</evidence>
<gene>
    <name evidence="3" type="ORF">PV328_007619</name>
</gene>
<keyword evidence="1" id="KW-0863">Zinc-finger</keyword>
<evidence type="ECO:0000256" key="1">
    <source>
        <dbReference type="PROSITE-ProRule" id="PRU00042"/>
    </source>
</evidence>
<feature type="domain" description="C2H2-type" evidence="2">
    <location>
        <begin position="387"/>
        <end position="412"/>
    </location>
</feature>
<dbReference type="Proteomes" id="UP001168990">
    <property type="component" value="Unassembled WGS sequence"/>
</dbReference>
<keyword evidence="1" id="KW-0479">Metal-binding</keyword>
<proteinExistence type="predicted"/>
<name>A0AA39C961_9HYME</name>
<keyword evidence="4" id="KW-1185">Reference proteome</keyword>
<reference evidence="3" key="1">
    <citation type="journal article" date="2023" name="bioRxiv">
        <title>Scaffold-level genome assemblies of two parasitoid biocontrol wasps reveal the parthenogenesis mechanism and an associated novel virus.</title>
        <authorList>
            <person name="Inwood S."/>
            <person name="Skelly J."/>
            <person name="Guhlin J."/>
            <person name="Harrop T."/>
            <person name="Goldson S."/>
            <person name="Dearden P."/>
        </authorList>
    </citation>
    <scope>NUCLEOTIDE SEQUENCE</scope>
    <source>
        <strain evidence="3">Irish</strain>
        <tissue evidence="3">Whole body</tissue>
    </source>
</reference>
<sequence length="497" mass="57304">MQYQYDKENCRNPAKSTFEIPEWYFQPGPNREAISSHGRFYMDKNKITYFNEISTINGTVDWKRLTTEVLIDVYGSTFKIISQLTIGRMLIGCCDGKLVLTAYRDRGFLDKNVRNLLSRLVIRAEKDIATRNIVIEGQPQQLDEFKISKARFTELAAEIHRINGSGCLLDHYKYTKAVLRKRGLLVSQSILRSMPSNIVLTELKKINLDWLRNHLDDDARITLQYWKSTFNARRNILRTGETIQDYYQAFPCLRTALGAELLLSDFNQIHPDKENILFERFECIRKHLIKRLKNCTTIKSIEDKAYVHLLESLLIRSSPYRAFASIAEGRAAYVAFDDVLYKVDSSLHAVNLCFGLYFALEAAYPERSASSSYIRHIKYSHHPEHGYKCSVSSCSRVFTSFDSLRKHITVKHERKLCKCHRQLSCDNSTCSGINISFQSDNTLDNENVKLHSSMAVHEVSKSISIEKNFNETNEDLLQIQMDVGKVVQNDPPKAKHL</sequence>
<dbReference type="PROSITE" id="PS50157">
    <property type="entry name" value="ZINC_FINGER_C2H2_2"/>
    <property type="match status" value="1"/>
</dbReference>
<accession>A0AA39C961</accession>
<dbReference type="EMBL" id="JAQQBS010001423">
    <property type="protein sequence ID" value="KAK0160191.1"/>
    <property type="molecule type" value="Genomic_DNA"/>
</dbReference>
<evidence type="ECO:0000313" key="3">
    <source>
        <dbReference type="EMBL" id="KAK0160191.1"/>
    </source>
</evidence>
<dbReference type="AlphaFoldDB" id="A0AA39C961"/>
<evidence type="ECO:0000259" key="2">
    <source>
        <dbReference type="PROSITE" id="PS50157"/>
    </source>
</evidence>
<comment type="caution">
    <text evidence="3">The sequence shown here is derived from an EMBL/GenBank/DDBJ whole genome shotgun (WGS) entry which is preliminary data.</text>
</comment>
<dbReference type="GO" id="GO:0008270">
    <property type="term" value="F:zinc ion binding"/>
    <property type="evidence" value="ECO:0007669"/>
    <property type="project" value="UniProtKB-KW"/>
</dbReference>
<dbReference type="SMART" id="SM00355">
    <property type="entry name" value="ZnF_C2H2"/>
    <property type="match status" value="1"/>
</dbReference>